<proteinExistence type="predicted"/>
<dbReference type="PANTHER" id="PTHR40621:SF6">
    <property type="entry name" value="AP-1-LIKE TRANSCRIPTION FACTOR YAP1-RELATED"/>
    <property type="match status" value="1"/>
</dbReference>
<name>A0A179V4H8_BLAGS</name>
<dbReference type="AlphaFoldDB" id="A0A179V4H8"/>
<feature type="coiled-coil region" evidence="3">
    <location>
        <begin position="75"/>
        <end position="109"/>
    </location>
</feature>
<dbReference type="GO" id="GO:0090575">
    <property type="term" value="C:RNA polymerase II transcription regulator complex"/>
    <property type="evidence" value="ECO:0007669"/>
    <property type="project" value="TreeGrafter"/>
</dbReference>
<sequence length="388" mass="43077">MSATLQKTAAAASSSPSPNPYYHDTLDSLWTKTKEKLHISRKQAVDEENNQEAEGAGVDYDTLKSAHARRREQVRRAQRNHRERKEKYIKSLEQELSRLRDESSSIQTETYQVAEENSILRDIMLAHGIALPGTGISHSRPQDQWLYNNPMATVSVIGSPGFGQRLEVSLGGAPVERVFPPGFGIPESPPEGKSQLSVVDHSKRGMVPKDGAQPQPSLSPPAGFNGSDRLASTRLPSQPLQTPRHPYGLDSTQVGVDFVLFMERCCIYHVHQPQDREEPHGHAMTALAPVLNQAPQSLDDCTTWQIPSCELDRLLELSSALELDGELTPVQMWARIKQHPLFHKLDPEGLRKLSNALVAGVQCFGFGATFEEQFFTKTVDEFLGALKD</sequence>
<feature type="region of interest" description="Disordered" evidence="4">
    <location>
        <begin position="42"/>
        <end position="71"/>
    </location>
</feature>
<keyword evidence="2" id="KW-0539">Nucleus</keyword>
<dbReference type="RefSeq" id="XP_002620312.1">
    <property type="nucleotide sequence ID" value="XM_002620266.2"/>
</dbReference>
<dbReference type="InterPro" id="IPR004827">
    <property type="entry name" value="bZIP"/>
</dbReference>
<dbReference type="KEGG" id="bgh:BDBG_09336"/>
<evidence type="ECO:0000313" key="6">
    <source>
        <dbReference type="EMBL" id="OAT14271.1"/>
    </source>
</evidence>
<dbReference type="Gene3D" id="1.20.5.170">
    <property type="match status" value="1"/>
</dbReference>
<dbReference type="VEuPathDB" id="FungiDB:BDBG_09336"/>
<dbReference type="InterPro" id="IPR050936">
    <property type="entry name" value="AP-1-like"/>
</dbReference>
<evidence type="ECO:0000256" key="2">
    <source>
        <dbReference type="ARBA" id="ARBA00023242"/>
    </source>
</evidence>
<evidence type="ECO:0000256" key="3">
    <source>
        <dbReference type="SAM" id="Coils"/>
    </source>
</evidence>
<dbReference type="OrthoDB" id="2590011at2759"/>
<feature type="domain" description="BZIP" evidence="5">
    <location>
        <begin position="64"/>
        <end position="127"/>
    </location>
</feature>
<dbReference type="PANTHER" id="PTHR40621">
    <property type="entry name" value="TRANSCRIPTION FACTOR KAPC-RELATED"/>
    <property type="match status" value="1"/>
</dbReference>
<accession>A0A179V4H8</accession>
<dbReference type="GO" id="GO:0001228">
    <property type="term" value="F:DNA-binding transcription activator activity, RNA polymerase II-specific"/>
    <property type="evidence" value="ECO:0007669"/>
    <property type="project" value="TreeGrafter"/>
</dbReference>
<keyword evidence="7" id="KW-1185">Reference proteome</keyword>
<dbReference type="EMBL" id="GG657486">
    <property type="protein sequence ID" value="OAT14271.1"/>
    <property type="molecule type" value="Genomic_DNA"/>
</dbReference>
<dbReference type="PROSITE" id="PS50217">
    <property type="entry name" value="BZIP"/>
    <property type="match status" value="1"/>
</dbReference>
<gene>
    <name evidence="6" type="ORF">BDBG_09336</name>
</gene>
<keyword evidence="3" id="KW-0175">Coiled coil</keyword>
<dbReference type="InterPro" id="IPR046347">
    <property type="entry name" value="bZIP_sf"/>
</dbReference>
<feature type="region of interest" description="Disordered" evidence="4">
    <location>
        <begin position="204"/>
        <end position="248"/>
    </location>
</feature>
<dbReference type="CDD" id="cd14688">
    <property type="entry name" value="bZIP_YAP"/>
    <property type="match status" value="1"/>
</dbReference>
<feature type="region of interest" description="Disordered" evidence="4">
    <location>
        <begin position="1"/>
        <end position="22"/>
    </location>
</feature>
<dbReference type="GeneID" id="8508379"/>
<evidence type="ECO:0000256" key="4">
    <source>
        <dbReference type="SAM" id="MobiDB-lite"/>
    </source>
</evidence>
<dbReference type="SUPFAM" id="SSF57959">
    <property type="entry name" value="Leucine zipper domain"/>
    <property type="match status" value="1"/>
</dbReference>
<dbReference type="GO" id="GO:0000976">
    <property type="term" value="F:transcription cis-regulatory region binding"/>
    <property type="evidence" value="ECO:0007669"/>
    <property type="project" value="InterPro"/>
</dbReference>
<evidence type="ECO:0000313" key="7">
    <source>
        <dbReference type="Proteomes" id="UP000002038"/>
    </source>
</evidence>
<organism evidence="6 7">
    <name type="scientific">Blastomyces gilchristii (strain SLH14081)</name>
    <name type="common">Blastomyces dermatitidis</name>
    <dbReference type="NCBI Taxonomy" id="559298"/>
    <lineage>
        <taxon>Eukaryota</taxon>
        <taxon>Fungi</taxon>
        <taxon>Dikarya</taxon>
        <taxon>Ascomycota</taxon>
        <taxon>Pezizomycotina</taxon>
        <taxon>Eurotiomycetes</taxon>
        <taxon>Eurotiomycetidae</taxon>
        <taxon>Onygenales</taxon>
        <taxon>Ajellomycetaceae</taxon>
        <taxon>Blastomyces</taxon>
    </lineage>
</organism>
<evidence type="ECO:0000256" key="1">
    <source>
        <dbReference type="ARBA" id="ARBA00004123"/>
    </source>
</evidence>
<dbReference type="Proteomes" id="UP000002038">
    <property type="component" value="Unassembled WGS sequence"/>
</dbReference>
<reference evidence="7" key="1">
    <citation type="journal article" date="2015" name="PLoS Genet.">
        <title>The dynamic genome and transcriptome of the human fungal pathogen Blastomyces and close relative Emmonsia.</title>
        <authorList>
            <person name="Munoz J.F."/>
            <person name="Gauthier G.M."/>
            <person name="Desjardins C.A."/>
            <person name="Gallo J.E."/>
            <person name="Holder J."/>
            <person name="Sullivan T.D."/>
            <person name="Marty A.J."/>
            <person name="Carmen J.C."/>
            <person name="Chen Z."/>
            <person name="Ding L."/>
            <person name="Gujja S."/>
            <person name="Magrini V."/>
            <person name="Misas E."/>
            <person name="Mitreva M."/>
            <person name="Priest M."/>
            <person name="Saif S."/>
            <person name="Whiston E.A."/>
            <person name="Young S."/>
            <person name="Zeng Q."/>
            <person name="Goldman W.E."/>
            <person name="Mardis E.R."/>
            <person name="Taylor J.W."/>
            <person name="McEwen J.G."/>
            <person name="Clay O.K."/>
            <person name="Klein B.S."/>
            <person name="Cuomo C.A."/>
        </authorList>
    </citation>
    <scope>NUCLEOTIDE SEQUENCE [LARGE SCALE GENOMIC DNA]</scope>
    <source>
        <strain evidence="7">SLH14081</strain>
    </source>
</reference>
<evidence type="ECO:0000259" key="5">
    <source>
        <dbReference type="PROSITE" id="PS50217"/>
    </source>
</evidence>
<comment type="subcellular location">
    <subcellularLocation>
        <location evidence="1">Nucleus</location>
    </subcellularLocation>
</comment>
<protein>
    <recommendedName>
        <fullName evidence="5">BZIP domain-containing protein</fullName>
    </recommendedName>
</protein>